<evidence type="ECO:0000313" key="2">
    <source>
        <dbReference type="Proteomes" id="UP001430953"/>
    </source>
</evidence>
<comment type="caution">
    <text evidence="1">The sequence shown here is derived from an EMBL/GenBank/DDBJ whole genome shotgun (WGS) entry which is preliminary data.</text>
</comment>
<evidence type="ECO:0000313" key="1">
    <source>
        <dbReference type="EMBL" id="KAL0126031.1"/>
    </source>
</evidence>
<sequence>MARKSIIVVSFYSRYSHILELVSVNFSASLLNKIWRQLSIHACRDLTRAYALVTTSFVARAKTSHARLTSHHLLTCRARAASHVRGSPICVYAGAHFGTRSDEDLPTDPRGGSPTLSRLTTVMECDFLSDRN</sequence>
<accession>A0AAW2GIU5</accession>
<dbReference type="AlphaFoldDB" id="A0AAW2GIU5"/>
<keyword evidence="2" id="KW-1185">Reference proteome</keyword>
<dbReference type="EMBL" id="JADYXP020000004">
    <property type="protein sequence ID" value="KAL0126031.1"/>
    <property type="molecule type" value="Genomic_DNA"/>
</dbReference>
<protein>
    <submittedName>
        <fullName evidence="1">Uncharacterized protein</fullName>
    </submittedName>
</protein>
<name>A0AAW2GIU5_9HYME</name>
<organism evidence="1 2">
    <name type="scientific">Cardiocondyla obscurior</name>
    <dbReference type="NCBI Taxonomy" id="286306"/>
    <lineage>
        <taxon>Eukaryota</taxon>
        <taxon>Metazoa</taxon>
        <taxon>Ecdysozoa</taxon>
        <taxon>Arthropoda</taxon>
        <taxon>Hexapoda</taxon>
        <taxon>Insecta</taxon>
        <taxon>Pterygota</taxon>
        <taxon>Neoptera</taxon>
        <taxon>Endopterygota</taxon>
        <taxon>Hymenoptera</taxon>
        <taxon>Apocrita</taxon>
        <taxon>Aculeata</taxon>
        <taxon>Formicoidea</taxon>
        <taxon>Formicidae</taxon>
        <taxon>Myrmicinae</taxon>
        <taxon>Cardiocondyla</taxon>
    </lineage>
</organism>
<reference evidence="1 2" key="1">
    <citation type="submission" date="2023-03" db="EMBL/GenBank/DDBJ databases">
        <title>High recombination rates correlate with genetic variation in Cardiocondyla obscurior ants.</title>
        <authorList>
            <person name="Errbii M."/>
        </authorList>
    </citation>
    <scope>NUCLEOTIDE SEQUENCE [LARGE SCALE GENOMIC DNA]</scope>
    <source>
        <strain evidence="1">Alpha-2009</strain>
        <tissue evidence="1">Whole body</tissue>
    </source>
</reference>
<proteinExistence type="predicted"/>
<dbReference type="Proteomes" id="UP001430953">
    <property type="component" value="Unassembled WGS sequence"/>
</dbReference>
<gene>
    <name evidence="1" type="ORF">PUN28_004843</name>
</gene>